<comment type="caution">
    <text evidence="2">The sequence shown here is derived from an EMBL/GenBank/DDBJ whole genome shotgun (WGS) entry which is preliminary data.</text>
</comment>
<name>A0A8J7LB91_9NOST</name>
<protein>
    <recommendedName>
        <fullName evidence="4">Glycine zipper 2TM domain-containing protein</fullName>
    </recommendedName>
</protein>
<evidence type="ECO:0008006" key="4">
    <source>
        <dbReference type="Google" id="ProtNLM"/>
    </source>
</evidence>
<evidence type="ECO:0000256" key="1">
    <source>
        <dbReference type="SAM" id="SignalP"/>
    </source>
</evidence>
<keyword evidence="1" id="KW-0732">Signal</keyword>
<organism evidence="2 3">
    <name type="scientific">Amazonocrinis nigriterrae CENA67</name>
    <dbReference type="NCBI Taxonomy" id="2794033"/>
    <lineage>
        <taxon>Bacteria</taxon>
        <taxon>Bacillati</taxon>
        <taxon>Cyanobacteriota</taxon>
        <taxon>Cyanophyceae</taxon>
        <taxon>Nostocales</taxon>
        <taxon>Nostocaceae</taxon>
        <taxon>Amazonocrinis</taxon>
        <taxon>Amazonocrinis nigriterrae</taxon>
    </lineage>
</organism>
<accession>A0A8J7LB91</accession>
<gene>
    <name evidence="2" type="ORF">I8748_23180</name>
</gene>
<proteinExistence type="predicted"/>
<reference evidence="2 3" key="1">
    <citation type="journal article" date="2021" name="Int. J. Syst. Evol. Microbiol.">
        <title>Amazonocrinis nigriterrae gen. nov., sp. nov., Atlanticothrix silvestris gen. nov., sp. nov. and Dendronalium phyllosphericum gen. nov., sp. nov., nostocacean cyanobacteria from Brazilian environments.</title>
        <authorList>
            <person name="Alvarenga D.O."/>
            <person name="Andreote A.P.D."/>
            <person name="Branco L.H.Z."/>
            <person name="Delbaje E."/>
            <person name="Cruz R.B."/>
            <person name="Varani A.M."/>
            <person name="Fiore M.F."/>
        </authorList>
    </citation>
    <scope>NUCLEOTIDE SEQUENCE [LARGE SCALE GENOMIC DNA]</scope>
    <source>
        <strain evidence="2 3">CENA67</strain>
    </source>
</reference>
<keyword evidence="3" id="KW-1185">Reference proteome</keyword>
<dbReference type="EMBL" id="JAECZC010000055">
    <property type="protein sequence ID" value="MBH8565051.1"/>
    <property type="molecule type" value="Genomic_DNA"/>
</dbReference>
<dbReference type="RefSeq" id="WP_198126856.1">
    <property type="nucleotide sequence ID" value="NZ_JAECZC010000055.1"/>
</dbReference>
<feature type="chain" id="PRO_5035226967" description="Glycine zipper 2TM domain-containing protein" evidence="1">
    <location>
        <begin position="32"/>
        <end position="136"/>
    </location>
</feature>
<feature type="signal peptide" evidence="1">
    <location>
        <begin position="1"/>
        <end position="31"/>
    </location>
</feature>
<dbReference type="AlphaFoldDB" id="A0A8J7LB91"/>
<evidence type="ECO:0000313" key="2">
    <source>
        <dbReference type="EMBL" id="MBH8565051.1"/>
    </source>
</evidence>
<sequence>MNQLLKRTFLPSLMAASLAGVSLFPAQPAAADDRVLGDTAVGAGAGVVTGLITGCGSVLGNAARGGAAGAAVNAANGLRSARARRNGRNYGQDALVGAGASILTGKLVGGCRNTVKNGITGLGAGTAVHIYRNNTK</sequence>
<evidence type="ECO:0000313" key="3">
    <source>
        <dbReference type="Proteomes" id="UP000632766"/>
    </source>
</evidence>
<dbReference type="Proteomes" id="UP000632766">
    <property type="component" value="Unassembled WGS sequence"/>
</dbReference>